<sequence>MTEDPLRLLRLTTAKLVNQAVNTPGCTVTTDSQDFKRLKTQVRKNESIIPGYVDYLFFSLKRSDSERRLALLSLFDYFFNRSHVFRLKTVENLQVCPGFFFRIAISISAPCRDSLILLIFFSELLVLVCETNPLRFPLPGPIVEAKQLKANAIKTIKKWLDKFGAGYEKLNFVGDYLKESKAVDFESATAELLAERTRKAAEEAKAAEKLQKIASNVRRKFDESKDDISRCLASAETALSIVVPIFGVAPEFNGETSFTDIPKPSGTEQDEMQQAAHGYANADTISVVLTSLAPEVTINEDNEALLESIRDAKVMLDKYRSNIISWQRQISGALGAEDLMRNLTNLKQKIEKQCEKISELKLKPKRKSRKGADSSESEESDLEDVPEKQLEEFTPPDEVPRYIMERVQQLEKEKGPCCSKSLEPIKSTESSTDTSLPTTEESKSKSRIPVVSFGLDLKYWGENHVEAPIPRNSADCHRFWRPPDDDDKPLISEKEASFGEMRVITWVGEPRKADKRCKARLPSGKLCPRMDFHKCPIHGIIVDRDDEGFPTKEIDSSTESTAQKERDQLEEEEYMRDLESATGQSFGSKPKKKKKKYEGTVRQRLEKKLLDPRTVKRVSAALDAARKAKLQRKFGGQFAQALSK</sequence>
<keyword evidence="4" id="KW-0479">Metal-binding</keyword>
<comment type="similarity">
    <text evidence="2">Belongs to the UVSSA family.</text>
</comment>
<keyword evidence="5" id="KW-0227">DNA damage</keyword>
<keyword evidence="3" id="KW-0158">Chromosome</keyword>
<protein>
    <recommendedName>
        <fullName evidence="12">UV-stimulated scaffold protein A C-terminal domain-containing protein</fullName>
    </recommendedName>
</protein>
<evidence type="ECO:0000256" key="2">
    <source>
        <dbReference type="ARBA" id="ARBA00009240"/>
    </source>
</evidence>
<feature type="region of interest" description="Disordered" evidence="11">
    <location>
        <begin position="413"/>
        <end position="445"/>
    </location>
</feature>
<dbReference type="EMBL" id="JAVFWL010000005">
    <property type="protein sequence ID" value="KAK6755208.1"/>
    <property type="molecule type" value="Genomic_DNA"/>
</dbReference>
<feature type="compositionally biased region" description="Polar residues" evidence="11">
    <location>
        <begin position="427"/>
        <end position="439"/>
    </location>
</feature>
<feature type="region of interest" description="Disordered" evidence="11">
    <location>
        <begin position="362"/>
        <end position="401"/>
    </location>
</feature>
<dbReference type="Pfam" id="PF09740">
    <property type="entry name" value="DUF2043"/>
    <property type="match status" value="1"/>
</dbReference>
<dbReference type="InterPro" id="IPR049408">
    <property type="entry name" value="UVSSA_N_a-solenoid_rpt"/>
</dbReference>
<feature type="compositionally biased region" description="Acidic residues" evidence="11">
    <location>
        <begin position="375"/>
        <end position="384"/>
    </location>
</feature>
<evidence type="ECO:0000256" key="11">
    <source>
        <dbReference type="SAM" id="MobiDB-lite"/>
    </source>
</evidence>
<dbReference type="Pfam" id="PF20867">
    <property type="entry name" value="UVSSA_N"/>
    <property type="match status" value="2"/>
</dbReference>
<proteinExistence type="inferred from homology"/>
<comment type="subcellular location">
    <subcellularLocation>
        <location evidence="1">Chromosome</location>
    </subcellularLocation>
</comment>
<dbReference type="PANTHER" id="PTHR28670">
    <property type="entry name" value="UV-STIMULATED SCAFFOLD PROTEIN A"/>
    <property type="match status" value="1"/>
</dbReference>
<accession>A0ABR1DY42</accession>
<evidence type="ECO:0000259" key="12">
    <source>
        <dbReference type="Pfam" id="PF09740"/>
    </source>
</evidence>
<evidence type="ECO:0000256" key="1">
    <source>
        <dbReference type="ARBA" id="ARBA00004286"/>
    </source>
</evidence>
<keyword evidence="7" id="KW-0862">Zinc</keyword>
<reference evidence="13 14" key="1">
    <citation type="submission" date="2023-08" db="EMBL/GenBank/DDBJ databases">
        <title>A Necator americanus chromosomal reference genome.</title>
        <authorList>
            <person name="Ilik V."/>
            <person name="Petrzelkova K.J."/>
            <person name="Pardy F."/>
            <person name="Fuh T."/>
            <person name="Niatou-Singa F.S."/>
            <person name="Gouil Q."/>
            <person name="Baker L."/>
            <person name="Ritchie M.E."/>
            <person name="Jex A.R."/>
            <person name="Gazzola D."/>
            <person name="Li H."/>
            <person name="Toshio Fujiwara R."/>
            <person name="Zhan B."/>
            <person name="Aroian R.V."/>
            <person name="Pafco B."/>
            <person name="Schwarz E.M."/>
        </authorList>
    </citation>
    <scope>NUCLEOTIDE SEQUENCE [LARGE SCALE GENOMIC DNA]</scope>
    <source>
        <strain evidence="13 14">Aroian</strain>
        <tissue evidence="13">Whole animal</tissue>
    </source>
</reference>
<feature type="coiled-coil region" evidence="10">
    <location>
        <begin position="190"/>
        <end position="227"/>
    </location>
</feature>
<evidence type="ECO:0000256" key="7">
    <source>
        <dbReference type="ARBA" id="ARBA00022833"/>
    </source>
</evidence>
<dbReference type="InterPro" id="IPR049431">
    <property type="entry name" value="UVSSA_C"/>
</dbReference>
<organism evidence="13 14">
    <name type="scientific">Necator americanus</name>
    <name type="common">Human hookworm</name>
    <dbReference type="NCBI Taxonomy" id="51031"/>
    <lineage>
        <taxon>Eukaryota</taxon>
        <taxon>Metazoa</taxon>
        <taxon>Ecdysozoa</taxon>
        <taxon>Nematoda</taxon>
        <taxon>Chromadorea</taxon>
        <taxon>Rhabditida</taxon>
        <taxon>Rhabditina</taxon>
        <taxon>Rhabditomorpha</taxon>
        <taxon>Strongyloidea</taxon>
        <taxon>Ancylostomatidae</taxon>
        <taxon>Bunostominae</taxon>
        <taxon>Necator</taxon>
    </lineage>
</organism>
<feature type="region of interest" description="Disordered" evidence="11">
    <location>
        <begin position="546"/>
        <end position="600"/>
    </location>
</feature>
<evidence type="ECO:0000313" key="14">
    <source>
        <dbReference type="Proteomes" id="UP001303046"/>
    </source>
</evidence>
<keyword evidence="8 10" id="KW-0175">Coiled coil</keyword>
<dbReference type="InterPro" id="IPR018610">
    <property type="entry name" value="UVSSA"/>
</dbReference>
<dbReference type="Proteomes" id="UP001303046">
    <property type="component" value="Unassembled WGS sequence"/>
</dbReference>
<gene>
    <name evidence="13" type="primary">Necator_chrV.g18696</name>
    <name evidence="13" type="ORF">RB195_013905</name>
</gene>
<dbReference type="PANTHER" id="PTHR28670:SF1">
    <property type="entry name" value="UV-STIMULATED SCAFFOLD PROTEIN A"/>
    <property type="match status" value="1"/>
</dbReference>
<evidence type="ECO:0000313" key="13">
    <source>
        <dbReference type="EMBL" id="KAK6755208.1"/>
    </source>
</evidence>
<feature type="compositionally biased region" description="Basic and acidic residues" evidence="11">
    <location>
        <begin position="546"/>
        <end position="555"/>
    </location>
</feature>
<evidence type="ECO:0000256" key="4">
    <source>
        <dbReference type="ARBA" id="ARBA00022723"/>
    </source>
</evidence>
<evidence type="ECO:0000256" key="8">
    <source>
        <dbReference type="ARBA" id="ARBA00023054"/>
    </source>
</evidence>
<evidence type="ECO:0000256" key="10">
    <source>
        <dbReference type="SAM" id="Coils"/>
    </source>
</evidence>
<comment type="caution">
    <text evidence="13">The sequence shown here is derived from an EMBL/GenBank/DDBJ whole genome shotgun (WGS) entry which is preliminary data.</text>
</comment>
<keyword evidence="6" id="KW-0863">Zinc-finger</keyword>
<keyword evidence="9" id="KW-0234">DNA repair</keyword>
<evidence type="ECO:0000256" key="9">
    <source>
        <dbReference type="ARBA" id="ARBA00023204"/>
    </source>
</evidence>
<evidence type="ECO:0000256" key="6">
    <source>
        <dbReference type="ARBA" id="ARBA00022771"/>
    </source>
</evidence>
<evidence type="ECO:0000256" key="5">
    <source>
        <dbReference type="ARBA" id="ARBA00022763"/>
    </source>
</evidence>
<name>A0ABR1DY42_NECAM</name>
<keyword evidence="14" id="KW-1185">Reference proteome</keyword>
<feature type="domain" description="UV-stimulated scaffold protein A C-terminal" evidence="12">
    <location>
        <begin position="447"/>
        <end position="552"/>
    </location>
</feature>
<evidence type="ECO:0000256" key="3">
    <source>
        <dbReference type="ARBA" id="ARBA00022454"/>
    </source>
</evidence>